<evidence type="ECO:0000313" key="2">
    <source>
        <dbReference type="Proteomes" id="UP001163603"/>
    </source>
</evidence>
<sequence length="119" mass="12806">MHVVSGGTSSNVDAPERPEETSSVRPENFVYSRDENEAKLVDMAVKSAQPSGANFLVIAIVGLTLHVWGDNYDKWEILKAPFKAGAPGSTIIITTRLENVASVIGAVPYPLKPISDDHC</sequence>
<accession>A0ACC0YFQ1</accession>
<gene>
    <name evidence="1" type="ORF">Pint_26385</name>
</gene>
<reference evidence="2" key="1">
    <citation type="journal article" date="2023" name="G3 (Bethesda)">
        <title>Genome assembly and association tests identify interacting loci associated with vigor, precocity, and sex in interspecific pistachio rootstocks.</title>
        <authorList>
            <person name="Palmer W."/>
            <person name="Jacygrad E."/>
            <person name="Sagayaradj S."/>
            <person name="Cavanaugh K."/>
            <person name="Han R."/>
            <person name="Bertier L."/>
            <person name="Beede B."/>
            <person name="Kafkas S."/>
            <person name="Golino D."/>
            <person name="Preece J."/>
            <person name="Michelmore R."/>
        </authorList>
    </citation>
    <scope>NUCLEOTIDE SEQUENCE [LARGE SCALE GENOMIC DNA]</scope>
</reference>
<keyword evidence="2" id="KW-1185">Reference proteome</keyword>
<evidence type="ECO:0000313" key="1">
    <source>
        <dbReference type="EMBL" id="KAJ0035065.1"/>
    </source>
</evidence>
<proteinExistence type="predicted"/>
<comment type="caution">
    <text evidence="1">The sequence shown here is derived from an EMBL/GenBank/DDBJ whole genome shotgun (WGS) entry which is preliminary data.</text>
</comment>
<name>A0ACC0YFQ1_9ROSI</name>
<protein>
    <submittedName>
        <fullName evidence="1">Uncharacterized protein</fullName>
    </submittedName>
</protein>
<organism evidence="1 2">
    <name type="scientific">Pistacia integerrima</name>
    <dbReference type="NCBI Taxonomy" id="434235"/>
    <lineage>
        <taxon>Eukaryota</taxon>
        <taxon>Viridiplantae</taxon>
        <taxon>Streptophyta</taxon>
        <taxon>Embryophyta</taxon>
        <taxon>Tracheophyta</taxon>
        <taxon>Spermatophyta</taxon>
        <taxon>Magnoliopsida</taxon>
        <taxon>eudicotyledons</taxon>
        <taxon>Gunneridae</taxon>
        <taxon>Pentapetalae</taxon>
        <taxon>rosids</taxon>
        <taxon>malvids</taxon>
        <taxon>Sapindales</taxon>
        <taxon>Anacardiaceae</taxon>
        <taxon>Pistacia</taxon>
    </lineage>
</organism>
<dbReference type="Proteomes" id="UP001163603">
    <property type="component" value="Chromosome 7"/>
</dbReference>
<dbReference type="EMBL" id="CM047742">
    <property type="protein sequence ID" value="KAJ0035065.1"/>
    <property type="molecule type" value="Genomic_DNA"/>
</dbReference>